<dbReference type="STRING" id="1806994.A0A507C3B2"/>
<evidence type="ECO:0000313" key="2">
    <source>
        <dbReference type="EMBL" id="TPX32035.1"/>
    </source>
</evidence>
<keyword evidence="3" id="KW-1185">Reference proteome</keyword>
<dbReference type="GO" id="GO:0016593">
    <property type="term" value="C:Cdc73/Paf1 complex"/>
    <property type="evidence" value="ECO:0007669"/>
    <property type="project" value="InterPro"/>
</dbReference>
<feature type="region of interest" description="Disordered" evidence="1">
    <location>
        <begin position="265"/>
        <end position="323"/>
    </location>
</feature>
<feature type="compositionally biased region" description="Basic and acidic residues" evidence="1">
    <location>
        <begin position="268"/>
        <end position="277"/>
    </location>
</feature>
<protein>
    <recommendedName>
        <fullName evidence="4">Leo1-like protein</fullName>
    </recommendedName>
</protein>
<dbReference type="Proteomes" id="UP000319731">
    <property type="component" value="Unassembled WGS sequence"/>
</dbReference>
<proteinExistence type="predicted"/>
<evidence type="ECO:0000313" key="3">
    <source>
        <dbReference type="Proteomes" id="UP000319731"/>
    </source>
</evidence>
<feature type="compositionally biased region" description="Acidic residues" evidence="1">
    <location>
        <begin position="1"/>
        <end position="20"/>
    </location>
</feature>
<organism evidence="2 3">
    <name type="scientific">Synchytrium microbalum</name>
    <dbReference type="NCBI Taxonomy" id="1806994"/>
    <lineage>
        <taxon>Eukaryota</taxon>
        <taxon>Fungi</taxon>
        <taxon>Fungi incertae sedis</taxon>
        <taxon>Chytridiomycota</taxon>
        <taxon>Chytridiomycota incertae sedis</taxon>
        <taxon>Chytridiomycetes</taxon>
        <taxon>Synchytriales</taxon>
        <taxon>Synchytriaceae</taxon>
        <taxon>Synchytrium</taxon>
    </lineage>
</organism>
<feature type="compositionally biased region" description="Acidic residues" evidence="1">
    <location>
        <begin position="353"/>
        <end position="379"/>
    </location>
</feature>
<feature type="region of interest" description="Disordered" evidence="1">
    <location>
        <begin position="1"/>
        <end position="103"/>
    </location>
</feature>
<dbReference type="InterPro" id="IPR007149">
    <property type="entry name" value="Leo1"/>
</dbReference>
<dbReference type="GO" id="GO:0006368">
    <property type="term" value="P:transcription elongation by RNA polymerase II"/>
    <property type="evidence" value="ECO:0007669"/>
    <property type="project" value="InterPro"/>
</dbReference>
<dbReference type="EMBL" id="QEAO01000035">
    <property type="protein sequence ID" value="TPX32035.1"/>
    <property type="molecule type" value="Genomic_DNA"/>
</dbReference>
<dbReference type="OrthoDB" id="20844at2759"/>
<reference evidence="2 3" key="1">
    <citation type="journal article" date="2019" name="Sci. Rep.">
        <title>Comparative genomics of chytrid fungi reveal insights into the obligate biotrophic and pathogenic lifestyle of Synchytrium endobioticum.</title>
        <authorList>
            <person name="van de Vossenberg B.T.L.H."/>
            <person name="Warris S."/>
            <person name="Nguyen H.D.T."/>
            <person name="van Gent-Pelzer M.P.E."/>
            <person name="Joly D.L."/>
            <person name="van de Geest H.C."/>
            <person name="Bonants P.J.M."/>
            <person name="Smith D.S."/>
            <person name="Levesque C.A."/>
            <person name="van der Lee T.A.J."/>
        </authorList>
    </citation>
    <scope>NUCLEOTIDE SEQUENCE [LARGE SCALE GENOMIC DNA]</scope>
    <source>
        <strain evidence="2 3">JEL517</strain>
    </source>
</reference>
<dbReference type="GO" id="GO:1990269">
    <property type="term" value="F:RNA polymerase II C-terminal domain phosphoserine binding"/>
    <property type="evidence" value="ECO:0007669"/>
    <property type="project" value="TreeGrafter"/>
</dbReference>
<dbReference type="RefSeq" id="XP_031023309.1">
    <property type="nucleotide sequence ID" value="XM_031170706.1"/>
</dbReference>
<feature type="compositionally biased region" description="Basic and acidic residues" evidence="1">
    <location>
        <begin position="88"/>
        <end position="97"/>
    </location>
</feature>
<name>A0A507C3B2_9FUNG</name>
<comment type="caution">
    <text evidence="2">The sequence shown here is derived from an EMBL/GenBank/DDBJ whole genome shotgun (WGS) entry which is preliminary data.</text>
</comment>
<feature type="region of interest" description="Disordered" evidence="1">
    <location>
        <begin position="337"/>
        <end position="427"/>
    </location>
</feature>
<dbReference type="AlphaFoldDB" id="A0A507C3B2"/>
<gene>
    <name evidence="2" type="ORF">SmJEL517_g04778</name>
</gene>
<dbReference type="Pfam" id="PF04004">
    <property type="entry name" value="Leo1"/>
    <property type="match status" value="1"/>
</dbReference>
<sequence>MSAEANDDDLDLFGEDDEPTENVIRAPQDDDQQMDDAPSRNDDDDENAGNMDRFSPGPSKKHQADLFGGDDDDQSEAPQSPREPTPPQEDRTEEYRLPDTGSIKQEGAELFFSRLSNLIDVDYKPFDEIQYATDNPMPTIDLDDPSQRHKNASQLRVKVLSTMRWRDEKDENGNLLRRESNTRLIKWKDGSYSLKIGDEMFDVMVNPLEKAQQYMASPIPTDALFRNRARFLKEMRFKPYGIHQRAHQFLAQELVAQQVKKSKVKTLAHHEMPKERGPSLQAQDNAKYKKQLESGRKRVTRRSRNSLSGDTVLSDSDDDVDDLRYRRGNRDIASRFESVRDEEYEQDGFVVNDSDDEVKGEDDEEEEEEEDDGDDDEDEAREKRLREVKASAPEPRKRKEAVDEDGPSSASAGKIKKRRVVMEDDDD</sequence>
<dbReference type="PANTHER" id="PTHR23146:SF0">
    <property type="entry name" value="RNA POLYMERASE-ASSOCIATED PROTEIN LEO1"/>
    <property type="match status" value="1"/>
</dbReference>
<evidence type="ECO:0000256" key="1">
    <source>
        <dbReference type="SAM" id="MobiDB-lite"/>
    </source>
</evidence>
<evidence type="ECO:0008006" key="4">
    <source>
        <dbReference type="Google" id="ProtNLM"/>
    </source>
</evidence>
<accession>A0A507C3B2</accession>
<feature type="compositionally biased region" description="Basic and acidic residues" evidence="1">
    <location>
        <begin position="286"/>
        <end position="296"/>
    </location>
</feature>
<dbReference type="PANTHER" id="PTHR23146">
    <property type="entry name" value="LEO1 PROTEIN"/>
    <property type="match status" value="1"/>
</dbReference>
<dbReference type="GeneID" id="42006003"/>
<dbReference type="GO" id="GO:0032968">
    <property type="term" value="P:positive regulation of transcription elongation by RNA polymerase II"/>
    <property type="evidence" value="ECO:0007669"/>
    <property type="project" value="TreeGrafter"/>
</dbReference>
<feature type="compositionally biased region" description="Basic and acidic residues" evidence="1">
    <location>
        <begin position="380"/>
        <end position="401"/>
    </location>
</feature>